<evidence type="ECO:0000256" key="3">
    <source>
        <dbReference type="ARBA" id="ARBA00023015"/>
    </source>
</evidence>
<feature type="domain" description="Zn(2)-C6 fungal-type" evidence="7">
    <location>
        <begin position="47"/>
        <end position="77"/>
    </location>
</feature>
<name>A0A1Y1YSV7_9PLEO</name>
<evidence type="ECO:0000313" key="9">
    <source>
        <dbReference type="Proteomes" id="UP000193144"/>
    </source>
</evidence>
<dbReference type="EMBL" id="MCFA01000174">
    <property type="protein sequence ID" value="ORY01122.1"/>
    <property type="molecule type" value="Genomic_DNA"/>
</dbReference>
<evidence type="ECO:0000256" key="5">
    <source>
        <dbReference type="ARBA" id="ARBA00023242"/>
    </source>
</evidence>
<sequence>MSLPAGEPAFLVFCPICNKPFTAETSHSRHVSYCRRSQTKKKGRPKSCVACGSAKVKCTFAKPQCARCESKGIPCVYNQRPPTIQTESREDPEQGVASHREALTSESSFSLELEPRWSSTNKSLSLNGFDRDSALFFGADDPILDITTPHPDMNVALAAPMSQPYSTIAPLSPSLEISYPDSSWRTRQTSTRTALTRLKHQDLAIDYVCDLIVSILKAFPRMMLRRETFAPFIHPYWHWPTLPEKLASCVSIAQLFETRTIESRPFLWRVIDIEEQRFSGEMETMSSYDTQWAIQALMIYIIMAIVDQDWDHTARGRRYLQTLRALSARAHLLLGWQACSTTEEVEPSNTWDDWIFAESNRRIGCLWFIICRVFTVLEYPCPGIDSFQRMALPSAKTLWEARTLAHWQDEKAFHAISRPFQEFGELVDAKRRPNETGNTTKLEAWETGTDKLGLLMNFAVAFM</sequence>
<dbReference type="GO" id="GO:0008270">
    <property type="term" value="F:zinc ion binding"/>
    <property type="evidence" value="ECO:0007669"/>
    <property type="project" value="InterPro"/>
</dbReference>
<dbReference type="AlphaFoldDB" id="A0A1Y1YSV7"/>
<dbReference type="InterPro" id="IPR001138">
    <property type="entry name" value="Zn2Cys6_DnaBD"/>
</dbReference>
<dbReference type="InterPro" id="IPR036864">
    <property type="entry name" value="Zn2-C6_fun-type_DNA-bd_sf"/>
</dbReference>
<dbReference type="PANTHER" id="PTHR47660">
    <property type="entry name" value="TRANSCRIPTION FACTOR WITH C2H2 AND ZN(2)-CYS(6) DNA BINDING DOMAIN (EUROFUNG)-RELATED-RELATED"/>
    <property type="match status" value="1"/>
</dbReference>
<feature type="compositionally biased region" description="Basic and acidic residues" evidence="6">
    <location>
        <begin position="87"/>
        <end position="103"/>
    </location>
</feature>
<keyword evidence="5" id="KW-0539">Nucleus</keyword>
<keyword evidence="3" id="KW-0805">Transcription regulation</keyword>
<comment type="caution">
    <text evidence="8">The sequence shown here is derived from an EMBL/GenBank/DDBJ whole genome shotgun (WGS) entry which is preliminary data.</text>
</comment>
<keyword evidence="4" id="KW-0804">Transcription</keyword>
<reference evidence="8 9" key="1">
    <citation type="submission" date="2016-07" db="EMBL/GenBank/DDBJ databases">
        <title>Pervasive Adenine N6-methylation of Active Genes in Fungi.</title>
        <authorList>
            <consortium name="DOE Joint Genome Institute"/>
            <person name="Mondo S.J."/>
            <person name="Dannebaum R.O."/>
            <person name="Kuo R.C."/>
            <person name="Labutti K."/>
            <person name="Haridas S."/>
            <person name="Kuo A."/>
            <person name="Salamov A."/>
            <person name="Ahrendt S.R."/>
            <person name="Lipzen A."/>
            <person name="Sullivan W."/>
            <person name="Andreopoulos W.B."/>
            <person name="Clum A."/>
            <person name="Lindquist E."/>
            <person name="Daum C."/>
            <person name="Ramamoorthy G.K."/>
            <person name="Gryganskyi A."/>
            <person name="Culley D."/>
            <person name="Magnuson J.K."/>
            <person name="James T.Y."/>
            <person name="O'Malley M.A."/>
            <person name="Stajich J.E."/>
            <person name="Spatafora J.W."/>
            <person name="Visel A."/>
            <person name="Grigoriev I.V."/>
        </authorList>
    </citation>
    <scope>NUCLEOTIDE SEQUENCE [LARGE SCALE GENOMIC DNA]</scope>
    <source>
        <strain evidence="8 9">CBS 115471</strain>
    </source>
</reference>
<proteinExistence type="predicted"/>
<dbReference type="PROSITE" id="PS50048">
    <property type="entry name" value="ZN2_CY6_FUNGAL_2"/>
    <property type="match status" value="1"/>
</dbReference>
<gene>
    <name evidence="8" type="ORF">BCR34DRAFT_494155</name>
</gene>
<dbReference type="Pfam" id="PF00172">
    <property type="entry name" value="Zn_clus"/>
    <property type="match status" value="1"/>
</dbReference>
<dbReference type="STRING" id="1231657.A0A1Y1YSV7"/>
<evidence type="ECO:0000313" key="8">
    <source>
        <dbReference type="EMBL" id="ORY01122.1"/>
    </source>
</evidence>
<keyword evidence="9" id="KW-1185">Reference proteome</keyword>
<dbReference type="PANTHER" id="PTHR47660:SF3">
    <property type="entry name" value="FINGER DOMAIN PROTEIN, PUTATIVE (AFU_ORTHOLOGUE AFUA_4G03310)-RELATED"/>
    <property type="match status" value="1"/>
</dbReference>
<feature type="region of interest" description="Disordered" evidence="6">
    <location>
        <begin position="83"/>
        <end position="107"/>
    </location>
</feature>
<dbReference type="OrthoDB" id="5423818at2759"/>
<dbReference type="GO" id="GO:0000981">
    <property type="term" value="F:DNA-binding transcription factor activity, RNA polymerase II-specific"/>
    <property type="evidence" value="ECO:0007669"/>
    <property type="project" value="InterPro"/>
</dbReference>
<evidence type="ECO:0000256" key="6">
    <source>
        <dbReference type="SAM" id="MobiDB-lite"/>
    </source>
</evidence>
<evidence type="ECO:0000259" key="7">
    <source>
        <dbReference type="PROSITE" id="PS50048"/>
    </source>
</evidence>
<evidence type="ECO:0000256" key="4">
    <source>
        <dbReference type="ARBA" id="ARBA00023163"/>
    </source>
</evidence>
<keyword evidence="1" id="KW-0479">Metal-binding</keyword>
<protein>
    <recommendedName>
        <fullName evidence="7">Zn(2)-C6 fungal-type domain-containing protein</fullName>
    </recommendedName>
</protein>
<evidence type="ECO:0000256" key="1">
    <source>
        <dbReference type="ARBA" id="ARBA00022723"/>
    </source>
</evidence>
<accession>A0A1Y1YSV7</accession>
<dbReference type="SMART" id="SM00066">
    <property type="entry name" value="GAL4"/>
    <property type="match status" value="1"/>
</dbReference>
<dbReference type="Gene3D" id="4.10.240.10">
    <property type="entry name" value="Zn(2)-C6 fungal-type DNA-binding domain"/>
    <property type="match status" value="1"/>
</dbReference>
<dbReference type="Proteomes" id="UP000193144">
    <property type="component" value="Unassembled WGS sequence"/>
</dbReference>
<organism evidence="8 9">
    <name type="scientific">Clohesyomyces aquaticus</name>
    <dbReference type="NCBI Taxonomy" id="1231657"/>
    <lineage>
        <taxon>Eukaryota</taxon>
        <taxon>Fungi</taxon>
        <taxon>Dikarya</taxon>
        <taxon>Ascomycota</taxon>
        <taxon>Pezizomycotina</taxon>
        <taxon>Dothideomycetes</taxon>
        <taxon>Pleosporomycetidae</taxon>
        <taxon>Pleosporales</taxon>
        <taxon>Lindgomycetaceae</taxon>
        <taxon>Clohesyomyces</taxon>
    </lineage>
</organism>
<evidence type="ECO:0000256" key="2">
    <source>
        <dbReference type="ARBA" id="ARBA00022833"/>
    </source>
</evidence>
<dbReference type="SUPFAM" id="SSF57701">
    <property type="entry name" value="Zn2/Cys6 DNA-binding domain"/>
    <property type="match status" value="1"/>
</dbReference>
<keyword evidence="2" id="KW-0862">Zinc</keyword>
<dbReference type="CDD" id="cd00067">
    <property type="entry name" value="GAL4"/>
    <property type="match status" value="1"/>
</dbReference>